<keyword evidence="2" id="KW-1185">Reference proteome</keyword>
<sequence>FLYSLQCLFQERISSDLRKVTCMFQCNVNGFRAKHRLRPGLLLWIGRHVNICSHPYIPATTNCSAPDI</sequence>
<accession>A0A9W8CG29</accession>
<dbReference type="AlphaFoldDB" id="A0A9W8CG29"/>
<proteinExistence type="predicted"/>
<comment type="caution">
    <text evidence="1">The sequence shown here is derived from an EMBL/GenBank/DDBJ whole genome shotgun (WGS) entry which is preliminary data.</text>
</comment>
<gene>
    <name evidence="1" type="ORF">LPJ64_005783</name>
</gene>
<evidence type="ECO:0000313" key="1">
    <source>
        <dbReference type="EMBL" id="KAJ1642372.1"/>
    </source>
</evidence>
<dbReference type="EMBL" id="JANBOH010000415">
    <property type="protein sequence ID" value="KAJ1642372.1"/>
    <property type="molecule type" value="Genomic_DNA"/>
</dbReference>
<evidence type="ECO:0000313" key="2">
    <source>
        <dbReference type="Proteomes" id="UP001145021"/>
    </source>
</evidence>
<protein>
    <submittedName>
        <fullName evidence="1">Uncharacterized protein</fullName>
    </submittedName>
</protein>
<dbReference type="Proteomes" id="UP001145021">
    <property type="component" value="Unassembled WGS sequence"/>
</dbReference>
<feature type="non-terminal residue" evidence="1">
    <location>
        <position position="1"/>
    </location>
</feature>
<name>A0A9W8CG29_9FUNG</name>
<organism evidence="1 2">
    <name type="scientific">Coemansia asiatica</name>
    <dbReference type="NCBI Taxonomy" id="1052880"/>
    <lineage>
        <taxon>Eukaryota</taxon>
        <taxon>Fungi</taxon>
        <taxon>Fungi incertae sedis</taxon>
        <taxon>Zoopagomycota</taxon>
        <taxon>Kickxellomycotina</taxon>
        <taxon>Kickxellomycetes</taxon>
        <taxon>Kickxellales</taxon>
        <taxon>Kickxellaceae</taxon>
        <taxon>Coemansia</taxon>
    </lineage>
</organism>
<reference evidence="1" key="1">
    <citation type="submission" date="2022-07" db="EMBL/GenBank/DDBJ databases">
        <title>Phylogenomic reconstructions and comparative analyses of Kickxellomycotina fungi.</title>
        <authorList>
            <person name="Reynolds N.K."/>
            <person name="Stajich J.E."/>
            <person name="Barry K."/>
            <person name="Grigoriev I.V."/>
            <person name="Crous P."/>
            <person name="Smith M.E."/>
        </authorList>
    </citation>
    <scope>NUCLEOTIDE SEQUENCE</scope>
    <source>
        <strain evidence="1">NBRC 105413</strain>
    </source>
</reference>